<dbReference type="PATRIC" id="fig|1235788.3.peg.1570"/>
<dbReference type="Pfam" id="PF01844">
    <property type="entry name" value="HNH"/>
    <property type="match status" value="1"/>
</dbReference>
<feature type="domain" description="HNH" evidence="1">
    <location>
        <begin position="58"/>
        <end position="102"/>
    </location>
</feature>
<keyword evidence="3" id="KW-1185">Reference proteome</keyword>
<dbReference type="RefSeq" id="WP_016275943.1">
    <property type="nucleotide sequence ID" value="NZ_JABVZU010000003.1"/>
</dbReference>
<evidence type="ECO:0000313" key="2">
    <source>
        <dbReference type="EMBL" id="EOS13692.1"/>
    </source>
</evidence>
<dbReference type="EMBL" id="ASSP01000009">
    <property type="protein sequence ID" value="EOS13692.1"/>
    <property type="molecule type" value="Genomic_DNA"/>
</dbReference>
<dbReference type="InterPro" id="IPR002711">
    <property type="entry name" value="HNH"/>
</dbReference>
<accession>R9IA51</accession>
<dbReference type="Proteomes" id="UP000014200">
    <property type="component" value="Unassembled WGS sequence"/>
</dbReference>
<dbReference type="OrthoDB" id="5918473at2"/>
<dbReference type="GO" id="GO:0003676">
    <property type="term" value="F:nucleic acid binding"/>
    <property type="evidence" value="ECO:0007669"/>
    <property type="project" value="InterPro"/>
</dbReference>
<proteinExistence type="predicted"/>
<dbReference type="Gene3D" id="1.10.30.50">
    <property type="match status" value="1"/>
</dbReference>
<organism evidence="2 3">
    <name type="scientific">Phocaeicola sartorii</name>
    <dbReference type="NCBI Taxonomy" id="671267"/>
    <lineage>
        <taxon>Bacteria</taxon>
        <taxon>Pseudomonadati</taxon>
        <taxon>Bacteroidota</taxon>
        <taxon>Bacteroidia</taxon>
        <taxon>Bacteroidales</taxon>
        <taxon>Bacteroidaceae</taxon>
        <taxon>Phocaeicola</taxon>
    </lineage>
</organism>
<gene>
    <name evidence="2" type="ORF">C802_01535</name>
</gene>
<protein>
    <recommendedName>
        <fullName evidence="1">HNH domain-containing protein</fullName>
    </recommendedName>
</protein>
<sequence length="229" mass="26804">MRHIERLPEPAILKQKHDEWQDKFEQAKKQNPKARPDSTKYGNPGIRKNLEDCSYGKCFYCESKLSGASKEIDHFIEVAIDSKQAYTWTNLYLSCSNCNDKADHNTIPVNTALDPCRDSDEEIQANITFEDECICSQHGSQKGLNTIKKYHLGTELLDMKRGKWLRHIMKDIIDIQNRMITDERSLPTKDEQQRIKRYMQPDQPYSLMSKVFLEKNFDHLLEAAYENQK</sequence>
<reference evidence="2 3" key="1">
    <citation type="submission" date="2013-04" db="EMBL/GenBank/DDBJ databases">
        <title>The Genome Sequence of Bacteroides massiliensis dnLKV3.</title>
        <authorList>
            <consortium name="The Broad Institute Genomics Platform"/>
            <consortium name="The Broad Institute Genome Sequencing Center for Infectious Disease"/>
            <person name="Earl A."/>
            <person name="Xavier R."/>
            <person name="Kuhn K."/>
            <person name="Stappenbeck T."/>
            <person name="Walker B."/>
            <person name="Young S."/>
            <person name="Zeng Q."/>
            <person name="Gargeya S."/>
            <person name="Fitzgerald M."/>
            <person name="Haas B."/>
            <person name="Abouelleil A."/>
            <person name="Allen A.W."/>
            <person name="Alvarado L."/>
            <person name="Arachchi H.M."/>
            <person name="Berlin A.M."/>
            <person name="Chapman S.B."/>
            <person name="Gainer-Dewar J."/>
            <person name="Goldberg J."/>
            <person name="Griggs A."/>
            <person name="Gujja S."/>
            <person name="Hansen M."/>
            <person name="Howarth C."/>
            <person name="Imamovic A."/>
            <person name="Ireland A."/>
            <person name="Larimer J."/>
            <person name="McCowan C."/>
            <person name="Murphy C."/>
            <person name="Pearson M."/>
            <person name="Poon T.W."/>
            <person name="Priest M."/>
            <person name="Roberts A."/>
            <person name="Saif S."/>
            <person name="Shea T."/>
            <person name="Sisk P."/>
            <person name="Sykes S."/>
            <person name="Wortman J."/>
            <person name="Nusbaum C."/>
            <person name="Birren B."/>
        </authorList>
    </citation>
    <scope>NUCLEOTIDE SEQUENCE [LARGE SCALE GENOMIC DNA]</scope>
    <source>
        <strain evidence="3">dnLKV3</strain>
    </source>
</reference>
<dbReference type="GO" id="GO:0008270">
    <property type="term" value="F:zinc ion binding"/>
    <property type="evidence" value="ECO:0007669"/>
    <property type="project" value="InterPro"/>
</dbReference>
<dbReference type="GO" id="GO:0004519">
    <property type="term" value="F:endonuclease activity"/>
    <property type="evidence" value="ECO:0007669"/>
    <property type="project" value="InterPro"/>
</dbReference>
<dbReference type="CDD" id="cd00085">
    <property type="entry name" value="HNHc"/>
    <property type="match status" value="1"/>
</dbReference>
<dbReference type="InterPro" id="IPR003615">
    <property type="entry name" value="HNH_nuc"/>
</dbReference>
<dbReference type="HOGENOM" id="CLU_1207857_0_0_10"/>
<dbReference type="AlphaFoldDB" id="R9IA51"/>
<evidence type="ECO:0000313" key="3">
    <source>
        <dbReference type="Proteomes" id="UP000014200"/>
    </source>
</evidence>
<comment type="caution">
    <text evidence="2">The sequence shown here is derived from an EMBL/GenBank/DDBJ whole genome shotgun (WGS) entry which is preliminary data.</text>
</comment>
<name>R9IA51_9BACT</name>
<dbReference type="GeneID" id="82154691"/>
<dbReference type="STRING" id="1235788.C802_01535"/>
<evidence type="ECO:0000259" key="1">
    <source>
        <dbReference type="Pfam" id="PF01844"/>
    </source>
</evidence>